<evidence type="ECO:0000313" key="2">
    <source>
        <dbReference type="Proteomes" id="UP001216253"/>
    </source>
</evidence>
<sequence length="61" mass="6718">MSRPVSLGTLLDREVDALDALLSEVRGGIRGPAHFDRLEEKACAIGARLRAAFREREATRP</sequence>
<name>A0ABT5WY06_9SPHN</name>
<organism evidence="1 2">
    <name type="scientific">Novosphingobium album</name>
    <name type="common">ex Liu et al. 2023</name>
    <dbReference type="NCBI Taxonomy" id="3031130"/>
    <lineage>
        <taxon>Bacteria</taxon>
        <taxon>Pseudomonadati</taxon>
        <taxon>Pseudomonadota</taxon>
        <taxon>Alphaproteobacteria</taxon>
        <taxon>Sphingomonadales</taxon>
        <taxon>Sphingomonadaceae</taxon>
        <taxon>Novosphingobium</taxon>
    </lineage>
</organism>
<gene>
    <name evidence="1" type="ORF">PYV00_24140</name>
</gene>
<reference evidence="1 2" key="1">
    <citation type="submission" date="2023-03" db="EMBL/GenBank/DDBJ databases">
        <title>NovoSphingobium album sp. nov. isolated from polycyclic aromatic hydrocarbons- and heavy-metal polluted soil.</title>
        <authorList>
            <person name="Liu Z."/>
            <person name="Wang K."/>
        </authorList>
    </citation>
    <scope>NUCLEOTIDE SEQUENCE [LARGE SCALE GENOMIC DNA]</scope>
    <source>
        <strain evidence="1 2">H3SJ31-1</strain>
    </source>
</reference>
<dbReference type="RefSeq" id="WP_275230905.1">
    <property type="nucleotide sequence ID" value="NZ_JARESE010000122.1"/>
</dbReference>
<proteinExistence type="predicted"/>
<keyword evidence="2" id="KW-1185">Reference proteome</keyword>
<protein>
    <submittedName>
        <fullName evidence="1">Uncharacterized protein</fullName>
    </submittedName>
</protein>
<dbReference type="Proteomes" id="UP001216253">
    <property type="component" value="Unassembled WGS sequence"/>
</dbReference>
<comment type="caution">
    <text evidence="1">The sequence shown here is derived from an EMBL/GenBank/DDBJ whole genome shotgun (WGS) entry which is preliminary data.</text>
</comment>
<evidence type="ECO:0000313" key="1">
    <source>
        <dbReference type="EMBL" id="MDE8654789.1"/>
    </source>
</evidence>
<dbReference type="EMBL" id="JARESE010000122">
    <property type="protein sequence ID" value="MDE8654789.1"/>
    <property type="molecule type" value="Genomic_DNA"/>
</dbReference>
<accession>A0ABT5WY06</accession>